<name>A0A975L6V5_9ACTN</name>
<proteinExistence type="predicted"/>
<organism evidence="1 2">
    <name type="scientific">Nocardiopsis eucommiae</name>
    <dbReference type="NCBI Taxonomy" id="2831970"/>
    <lineage>
        <taxon>Bacteria</taxon>
        <taxon>Bacillati</taxon>
        <taxon>Actinomycetota</taxon>
        <taxon>Actinomycetes</taxon>
        <taxon>Streptosporangiales</taxon>
        <taxon>Nocardiopsidaceae</taxon>
        <taxon>Nocardiopsis</taxon>
    </lineage>
</organism>
<accession>A0A975L6V5</accession>
<dbReference type="EMBL" id="CP074402">
    <property type="protein sequence ID" value="QVJ00714.1"/>
    <property type="molecule type" value="Genomic_DNA"/>
</dbReference>
<dbReference type="AlphaFoldDB" id="A0A975L6V5"/>
<gene>
    <name evidence="1" type="ORF">KGD82_19480</name>
</gene>
<evidence type="ECO:0000313" key="1">
    <source>
        <dbReference type="EMBL" id="QVJ00714.1"/>
    </source>
</evidence>
<sequence>MREHRDQDVVVATGGLRARGLAVGGLLRLLELLPVTGLGVELRLLGRLGLSVRLFRRLPPCGLGSAHLLVVGLDPRLAAGVLCPSRLRLLVGSSPRGLLRGLGLASGGLPPAGLGLGLPPRGLLGLRLPAGVLLPTHLRRPLLVGLAPPGLLRLRGLAVRLGLLGVGLLGLRLPPRGLSSAGLLGLRLPAGRLFPAGLGLGVRGRRLLVRWSPRGLSSADLRVLGLRLPPPGLGAAALLGPVGMDLRLAAGGLLPTRLDLSLVVGRNPSGLLSLGVGLVRLVRLPPSRLLRGLRCLDLGLAVRLGLLGVGGRSRLDPGRAPSGRRRRLRRALFPGGLVSAGLLLRGGLRGRPPPGLRPAHPQRLGVGAHPRLTAGRRLPGGPRAALLVGVLRLLLSLRVVRRRTAGRGLAHALP</sequence>
<protein>
    <submittedName>
        <fullName evidence="1">Uncharacterized protein</fullName>
    </submittedName>
</protein>
<keyword evidence="2" id="KW-1185">Reference proteome</keyword>
<evidence type="ECO:0000313" key="2">
    <source>
        <dbReference type="Proteomes" id="UP000682416"/>
    </source>
</evidence>
<reference evidence="1" key="1">
    <citation type="submission" date="2021-05" db="EMBL/GenBank/DDBJ databases">
        <authorList>
            <person name="Kaiqin L."/>
            <person name="Jian G."/>
        </authorList>
    </citation>
    <scope>NUCLEOTIDE SEQUENCE</scope>
    <source>
        <strain evidence="1">HDS5</strain>
    </source>
</reference>
<dbReference type="KEGG" id="nec:KGD82_19480"/>
<dbReference type="Proteomes" id="UP000682416">
    <property type="component" value="Chromosome"/>
</dbReference>